<sequence length="417" mass="46043">MKGRREMIWLGILIIALLLGGVIFGWQKMQQANEPAAASKPHSIVMTIGGDARTTRAFTWQTEGKAGEAGILQLTEGAGPISSWNDSKVLTIEAESAEIKLARESGSGGRYTVHKALASGLRPGTAYVYRVGNGQESGWSEPAEFVTEPAESLAFTFINVSDSQGEKKADFKLWAQTLDKAFETFPDARFIVHNGDLTENPDEEKGWKWLLGTASKWLTRVPLQPVVGNHDEISGNAEVFASHFRLPDNGADGATPGTTYAFDYGFAHFIVLNTESNLKSQTVWLKEDLRENTKPWTIVAMHRPAYGGNQYDKISDWIEGFDEYSVDLVLQGHNHEYSRSYPLRDGEIAPDGKGTVYVVTNTSGPKFNVLKKDKIYHAAHTQPNQQMFAGIAVSEQTLTYAAYAVDGRKLDEFTLSR</sequence>
<dbReference type="InterPro" id="IPR008963">
    <property type="entry name" value="Purple_acid_Pase-like_N"/>
</dbReference>
<feature type="domain" description="Calcineurin-like phosphoesterase" evidence="3">
    <location>
        <begin position="176"/>
        <end position="337"/>
    </location>
</feature>
<name>A0ABS2GYW9_9BACL</name>
<dbReference type="SUPFAM" id="SSF56300">
    <property type="entry name" value="Metallo-dependent phosphatases"/>
    <property type="match status" value="1"/>
</dbReference>
<evidence type="ECO:0000259" key="4">
    <source>
        <dbReference type="Pfam" id="PF16656"/>
    </source>
</evidence>
<dbReference type="Gene3D" id="2.60.40.380">
    <property type="entry name" value="Purple acid phosphatase-like, N-terminal"/>
    <property type="match status" value="1"/>
</dbReference>
<keyword evidence="2" id="KW-0812">Transmembrane</keyword>
<dbReference type="RefSeq" id="WP_193415795.1">
    <property type="nucleotide sequence ID" value="NZ_JADCNN020000001.1"/>
</dbReference>
<keyword evidence="2" id="KW-0472">Membrane</keyword>
<evidence type="ECO:0000259" key="3">
    <source>
        <dbReference type="Pfam" id="PF00149"/>
    </source>
</evidence>
<feature type="domain" description="Purple acid phosphatase N-terminal" evidence="4">
    <location>
        <begin position="41"/>
        <end position="147"/>
    </location>
</feature>
<dbReference type="PANTHER" id="PTHR45867">
    <property type="entry name" value="PURPLE ACID PHOSPHATASE"/>
    <property type="match status" value="1"/>
</dbReference>
<reference evidence="5 6" key="1">
    <citation type="submission" date="2021-01" db="EMBL/GenBank/DDBJ databases">
        <title>Paenibacillus sp.nov. isolated from the rhizosphere soil of tomato plant.</title>
        <authorList>
            <person name="Thin K.K."/>
            <person name="Zhang X."/>
            <person name="He S."/>
        </authorList>
    </citation>
    <scope>NUCLEOTIDE SEQUENCE [LARGE SCALE GENOMIC DNA]</scope>
    <source>
        <strain evidence="5 6">DXFW5</strain>
    </source>
</reference>
<dbReference type="Pfam" id="PF16656">
    <property type="entry name" value="Pur_ac_phosph_N"/>
    <property type="match status" value="1"/>
</dbReference>
<dbReference type="Gene3D" id="3.60.21.10">
    <property type="match status" value="1"/>
</dbReference>
<proteinExistence type="predicted"/>
<comment type="caution">
    <text evidence="5">The sequence shown here is derived from an EMBL/GenBank/DDBJ whole genome shotgun (WGS) entry which is preliminary data.</text>
</comment>
<dbReference type="Pfam" id="PF00149">
    <property type="entry name" value="Metallophos"/>
    <property type="match status" value="1"/>
</dbReference>
<evidence type="ECO:0000313" key="5">
    <source>
        <dbReference type="EMBL" id="MBM6994045.1"/>
    </source>
</evidence>
<keyword evidence="2" id="KW-1133">Transmembrane helix</keyword>
<dbReference type="PANTHER" id="PTHR45867:SF3">
    <property type="entry name" value="ACID PHOSPHATASE TYPE 7"/>
    <property type="match status" value="1"/>
</dbReference>
<organism evidence="5 6">
    <name type="scientific">Paenibacillus rhizolycopersici</name>
    <dbReference type="NCBI Taxonomy" id="2780073"/>
    <lineage>
        <taxon>Bacteria</taxon>
        <taxon>Bacillati</taxon>
        <taxon>Bacillota</taxon>
        <taxon>Bacilli</taxon>
        <taxon>Bacillales</taxon>
        <taxon>Paenibacillaceae</taxon>
        <taxon>Paenibacillus</taxon>
    </lineage>
</organism>
<dbReference type="InterPro" id="IPR029052">
    <property type="entry name" value="Metallo-depent_PP-like"/>
</dbReference>
<evidence type="ECO:0000313" key="6">
    <source>
        <dbReference type="Proteomes" id="UP001516620"/>
    </source>
</evidence>
<protein>
    <submittedName>
        <fullName evidence="5">Metallophosphoesterase family protein</fullName>
    </submittedName>
</protein>
<dbReference type="Proteomes" id="UP001516620">
    <property type="component" value="Unassembled WGS sequence"/>
</dbReference>
<keyword evidence="1" id="KW-0732">Signal</keyword>
<dbReference type="InterPro" id="IPR015914">
    <property type="entry name" value="PAPs_N"/>
</dbReference>
<evidence type="ECO:0000256" key="1">
    <source>
        <dbReference type="ARBA" id="ARBA00022729"/>
    </source>
</evidence>
<dbReference type="InterPro" id="IPR004843">
    <property type="entry name" value="Calcineurin-like_PHP"/>
</dbReference>
<gene>
    <name evidence="5" type="ORF">IM700_000050</name>
</gene>
<accession>A0ABS2GYW9</accession>
<dbReference type="SUPFAM" id="SSF49363">
    <property type="entry name" value="Purple acid phosphatase, N-terminal domain"/>
    <property type="match status" value="1"/>
</dbReference>
<evidence type="ECO:0000256" key="2">
    <source>
        <dbReference type="SAM" id="Phobius"/>
    </source>
</evidence>
<keyword evidence="6" id="KW-1185">Reference proteome</keyword>
<feature type="transmembrane region" description="Helical" evidence="2">
    <location>
        <begin position="7"/>
        <end position="26"/>
    </location>
</feature>
<dbReference type="EMBL" id="JADCNN020000001">
    <property type="protein sequence ID" value="MBM6994045.1"/>
    <property type="molecule type" value="Genomic_DNA"/>
</dbReference>